<keyword evidence="2" id="KW-0472">Membrane</keyword>
<keyword evidence="2" id="KW-1133">Transmembrane helix</keyword>
<feature type="compositionally biased region" description="Low complexity" evidence="1">
    <location>
        <begin position="215"/>
        <end position="226"/>
    </location>
</feature>
<dbReference type="STRING" id="1618481.US54_C0001G0016"/>
<name>A0A0G0KE68_9BACT</name>
<sequence>MKKNNKLILPIIFILVGIIIFFVLYTTSLTTNTQTKQISSSYASSVNFDQYCQDGVYYVQKDGKRISCGRAPNCGGKSYENVVGIEYRSKAECWVEDYFGGSRCAAYCSGNIPLCCYKLEQTKNPEDCTWPERGYCLPSQCQGVGEGCGNAIITWCTSIDHCVSDANNIPYIPLDNRLSGQSGTRISPTNPPQPTSTPQPPTNPPIATNPPQPPTSTTQPNQPTTPVGTSPTNKPRPTNQSQPTITPSYPPHNETPYQPPQPTNTPFLFPTIKFKTPKELAREVINPENIQKLNDTTKAPLEAPEKAVHFIKNIDTAIEQAAESWIFKIRIFIQSFVR</sequence>
<protein>
    <submittedName>
        <fullName evidence="3">Uncharacterized protein</fullName>
    </submittedName>
</protein>
<reference evidence="3 4" key="1">
    <citation type="journal article" date="2015" name="Nature">
        <title>rRNA introns, odd ribosomes, and small enigmatic genomes across a large radiation of phyla.</title>
        <authorList>
            <person name="Brown C.T."/>
            <person name="Hug L.A."/>
            <person name="Thomas B.C."/>
            <person name="Sharon I."/>
            <person name="Castelle C.J."/>
            <person name="Singh A."/>
            <person name="Wilkins M.J."/>
            <person name="Williams K.H."/>
            <person name="Banfield J.F."/>
        </authorList>
    </citation>
    <scope>NUCLEOTIDE SEQUENCE [LARGE SCALE GENOMIC DNA]</scope>
</reference>
<evidence type="ECO:0000313" key="3">
    <source>
        <dbReference type="EMBL" id="KKQ38891.1"/>
    </source>
</evidence>
<feature type="compositionally biased region" description="Polar residues" evidence="1">
    <location>
        <begin position="227"/>
        <end position="247"/>
    </location>
</feature>
<proteinExistence type="predicted"/>
<gene>
    <name evidence="3" type="ORF">US54_C0001G0016</name>
</gene>
<evidence type="ECO:0000256" key="1">
    <source>
        <dbReference type="SAM" id="MobiDB-lite"/>
    </source>
</evidence>
<feature type="transmembrane region" description="Helical" evidence="2">
    <location>
        <begin position="7"/>
        <end position="25"/>
    </location>
</feature>
<dbReference type="AlphaFoldDB" id="A0A0G0KE68"/>
<feature type="compositionally biased region" description="Pro residues" evidence="1">
    <location>
        <begin position="189"/>
        <end position="214"/>
    </location>
</feature>
<dbReference type="EMBL" id="LBTJ01000001">
    <property type="protein sequence ID" value="KKQ38891.1"/>
    <property type="molecule type" value="Genomic_DNA"/>
</dbReference>
<evidence type="ECO:0000256" key="2">
    <source>
        <dbReference type="SAM" id="Phobius"/>
    </source>
</evidence>
<keyword evidence="2" id="KW-0812">Transmembrane</keyword>
<feature type="region of interest" description="Disordered" evidence="1">
    <location>
        <begin position="174"/>
        <end position="266"/>
    </location>
</feature>
<organism evidence="3 4">
    <name type="scientific">Candidatus Roizmanbacteria bacterium GW2011_GWA2_37_7</name>
    <dbReference type="NCBI Taxonomy" id="1618481"/>
    <lineage>
        <taxon>Bacteria</taxon>
        <taxon>Candidatus Roizmaniibacteriota</taxon>
    </lineage>
</organism>
<comment type="caution">
    <text evidence="3">The sequence shown here is derived from an EMBL/GenBank/DDBJ whole genome shotgun (WGS) entry which is preliminary data.</text>
</comment>
<evidence type="ECO:0000313" key="4">
    <source>
        <dbReference type="Proteomes" id="UP000034471"/>
    </source>
</evidence>
<dbReference type="Proteomes" id="UP000034471">
    <property type="component" value="Unassembled WGS sequence"/>
</dbReference>
<accession>A0A0G0KE68</accession>